<name>A0AA41T8H9_SCICA</name>
<reference evidence="2" key="1">
    <citation type="submission" date="2020-03" db="EMBL/GenBank/DDBJ databases">
        <title>Studies in the Genomics of Life Span.</title>
        <authorList>
            <person name="Glass D."/>
        </authorList>
    </citation>
    <scope>NUCLEOTIDE SEQUENCE</scope>
    <source>
        <strain evidence="2">SUZIE</strain>
        <tissue evidence="2">Muscle</tissue>
    </source>
</reference>
<organism evidence="2 3">
    <name type="scientific">Sciurus carolinensis</name>
    <name type="common">Eastern gray squirrel</name>
    <dbReference type="NCBI Taxonomy" id="30640"/>
    <lineage>
        <taxon>Eukaryota</taxon>
        <taxon>Metazoa</taxon>
        <taxon>Chordata</taxon>
        <taxon>Craniata</taxon>
        <taxon>Vertebrata</taxon>
        <taxon>Euteleostomi</taxon>
        <taxon>Mammalia</taxon>
        <taxon>Eutheria</taxon>
        <taxon>Euarchontoglires</taxon>
        <taxon>Glires</taxon>
        <taxon>Rodentia</taxon>
        <taxon>Sciuromorpha</taxon>
        <taxon>Sciuridae</taxon>
        <taxon>Sciurinae</taxon>
        <taxon>Sciurini</taxon>
        <taxon>Sciurus</taxon>
    </lineage>
</organism>
<feature type="region of interest" description="Disordered" evidence="1">
    <location>
        <begin position="27"/>
        <end position="80"/>
    </location>
</feature>
<feature type="region of interest" description="Disordered" evidence="1">
    <location>
        <begin position="100"/>
        <end position="152"/>
    </location>
</feature>
<feature type="compositionally biased region" description="Acidic residues" evidence="1">
    <location>
        <begin position="121"/>
        <end position="132"/>
    </location>
</feature>
<evidence type="ECO:0000313" key="3">
    <source>
        <dbReference type="Proteomes" id="UP001166674"/>
    </source>
</evidence>
<protein>
    <submittedName>
        <fullName evidence="2">Formin-2</fullName>
    </submittedName>
</protein>
<dbReference type="AlphaFoldDB" id="A0AA41T8H9"/>
<dbReference type="EMBL" id="JAATJV010428132">
    <property type="protein sequence ID" value="MBZ3889006.1"/>
    <property type="molecule type" value="Genomic_DNA"/>
</dbReference>
<evidence type="ECO:0000256" key="1">
    <source>
        <dbReference type="SAM" id="MobiDB-lite"/>
    </source>
</evidence>
<keyword evidence="3" id="KW-1185">Reference proteome</keyword>
<gene>
    <name evidence="2" type="ORF">SUZIE_200795</name>
</gene>
<accession>A0AA41T8H9</accession>
<sequence length="187" mass="19788">MSVGPAWCLLASSPPLAQLPDVPWRLPWPGPGAEEGGDGLRTRGAAAAARDCNTGNQEGKLKSSAGDALHEGGGCGAEDAVGPRDVKAAKMGTGQEAAGLPIFRGRAEEDAVPVSVREAKDTDEETEEDAFEDAPGGSPGEEWGTEDAGKEQCIFPMPELHDLFQASQIKFEDFQTDLRKLKEDVKR</sequence>
<dbReference type="Proteomes" id="UP001166674">
    <property type="component" value="Unassembled WGS sequence"/>
</dbReference>
<proteinExistence type="predicted"/>
<comment type="caution">
    <text evidence="2">The sequence shown here is derived from an EMBL/GenBank/DDBJ whole genome shotgun (WGS) entry which is preliminary data.</text>
</comment>
<evidence type="ECO:0000313" key="2">
    <source>
        <dbReference type="EMBL" id="MBZ3889006.1"/>
    </source>
</evidence>